<dbReference type="AlphaFoldDB" id="A0A9K3MXL4"/>
<reference evidence="1" key="1">
    <citation type="journal article" date="2017" name="Nature">
        <title>The sunflower genome provides insights into oil metabolism, flowering and Asterid evolution.</title>
        <authorList>
            <person name="Badouin H."/>
            <person name="Gouzy J."/>
            <person name="Grassa C.J."/>
            <person name="Murat F."/>
            <person name="Staton S.E."/>
            <person name="Cottret L."/>
            <person name="Lelandais-Briere C."/>
            <person name="Owens G.L."/>
            <person name="Carrere S."/>
            <person name="Mayjonade B."/>
            <person name="Legrand L."/>
            <person name="Gill N."/>
            <person name="Kane N.C."/>
            <person name="Bowers J.E."/>
            <person name="Hubner S."/>
            <person name="Bellec A."/>
            <person name="Berard A."/>
            <person name="Berges H."/>
            <person name="Blanchet N."/>
            <person name="Boniface M.C."/>
            <person name="Brunel D."/>
            <person name="Catrice O."/>
            <person name="Chaidir N."/>
            <person name="Claudel C."/>
            <person name="Donnadieu C."/>
            <person name="Faraut T."/>
            <person name="Fievet G."/>
            <person name="Helmstetter N."/>
            <person name="King M."/>
            <person name="Knapp S.J."/>
            <person name="Lai Z."/>
            <person name="Le Paslier M.C."/>
            <person name="Lippi Y."/>
            <person name="Lorenzon L."/>
            <person name="Mandel J.R."/>
            <person name="Marage G."/>
            <person name="Marchand G."/>
            <person name="Marquand E."/>
            <person name="Bret-Mestries E."/>
            <person name="Morien E."/>
            <person name="Nambeesan S."/>
            <person name="Nguyen T."/>
            <person name="Pegot-Espagnet P."/>
            <person name="Pouilly N."/>
            <person name="Raftis F."/>
            <person name="Sallet E."/>
            <person name="Schiex T."/>
            <person name="Thomas J."/>
            <person name="Vandecasteele C."/>
            <person name="Vares D."/>
            <person name="Vear F."/>
            <person name="Vautrin S."/>
            <person name="Crespi M."/>
            <person name="Mangin B."/>
            <person name="Burke J.M."/>
            <person name="Salse J."/>
            <person name="Munos S."/>
            <person name="Vincourt P."/>
            <person name="Rieseberg L.H."/>
            <person name="Langlade N.B."/>
        </authorList>
    </citation>
    <scope>NUCLEOTIDE SEQUENCE</scope>
    <source>
        <tissue evidence="1">Leaves</tissue>
    </source>
</reference>
<keyword evidence="2" id="KW-1185">Reference proteome</keyword>
<dbReference type="Proteomes" id="UP000215914">
    <property type="component" value="Unassembled WGS sequence"/>
</dbReference>
<reference evidence="1" key="2">
    <citation type="submission" date="2020-06" db="EMBL/GenBank/DDBJ databases">
        <title>Helianthus annuus Genome sequencing and assembly Release 2.</title>
        <authorList>
            <person name="Gouzy J."/>
            <person name="Langlade N."/>
            <person name="Munos S."/>
        </authorList>
    </citation>
    <scope>NUCLEOTIDE SEQUENCE</scope>
    <source>
        <tissue evidence="1">Leaves</tissue>
    </source>
</reference>
<comment type="caution">
    <text evidence="1">The sequence shown here is derived from an EMBL/GenBank/DDBJ whole genome shotgun (WGS) entry which is preliminary data.</text>
</comment>
<name>A0A9K3MXL4_HELAN</name>
<gene>
    <name evidence="1" type="ORF">HanXRQr2_Chr12g0559981</name>
</gene>
<proteinExistence type="predicted"/>
<organism evidence="1 2">
    <name type="scientific">Helianthus annuus</name>
    <name type="common">Common sunflower</name>
    <dbReference type="NCBI Taxonomy" id="4232"/>
    <lineage>
        <taxon>Eukaryota</taxon>
        <taxon>Viridiplantae</taxon>
        <taxon>Streptophyta</taxon>
        <taxon>Embryophyta</taxon>
        <taxon>Tracheophyta</taxon>
        <taxon>Spermatophyta</taxon>
        <taxon>Magnoliopsida</taxon>
        <taxon>eudicotyledons</taxon>
        <taxon>Gunneridae</taxon>
        <taxon>Pentapetalae</taxon>
        <taxon>asterids</taxon>
        <taxon>campanulids</taxon>
        <taxon>Asterales</taxon>
        <taxon>Asteraceae</taxon>
        <taxon>Asteroideae</taxon>
        <taxon>Heliantheae alliance</taxon>
        <taxon>Heliantheae</taxon>
        <taxon>Helianthus</taxon>
    </lineage>
</organism>
<dbReference type="Gramene" id="mRNA:HanXRQr2_Chr12g0559981">
    <property type="protein sequence ID" value="CDS:HanXRQr2_Chr12g0559981.1"/>
    <property type="gene ID" value="HanXRQr2_Chr12g0559981"/>
</dbReference>
<evidence type="ECO:0000313" key="1">
    <source>
        <dbReference type="EMBL" id="KAF5779479.1"/>
    </source>
</evidence>
<dbReference type="EMBL" id="MNCJ02000327">
    <property type="protein sequence ID" value="KAF5779479.1"/>
    <property type="molecule type" value="Genomic_DNA"/>
</dbReference>
<evidence type="ECO:0000313" key="2">
    <source>
        <dbReference type="Proteomes" id="UP000215914"/>
    </source>
</evidence>
<accession>A0A9K3MXL4</accession>
<sequence>MISIEIRFIGKPVSVFFRSKRVRYYACRLVFVNRNHYVLTTNQTAPVREKRRSGKERF</sequence>
<protein>
    <submittedName>
        <fullName evidence="1">Uncharacterized protein</fullName>
    </submittedName>
</protein>